<dbReference type="AlphaFoldDB" id="A0A7C7D914"/>
<accession>A0A7C7D914</accession>
<proteinExistence type="predicted"/>
<dbReference type="Proteomes" id="UP000553059">
    <property type="component" value="Unassembled WGS sequence"/>
</dbReference>
<organism evidence="1 2">
    <name type="scientific">Desulfitobacterium dehalogenans</name>
    <dbReference type="NCBI Taxonomy" id="36854"/>
    <lineage>
        <taxon>Bacteria</taxon>
        <taxon>Bacillati</taxon>
        <taxon>Bacillota</taxon>
        <taxon>Clostridia</taxon>
        <taxon>Eubacteriales</taxon>
        <taxon>Desulfitobacteriaceae</taxon>
        <taxon>Desulfitobacterium</taxon>
    </lineage>
</organism>
<gene>
    <name evidence="1" type="ORF">GX523_06670</name>
</gene>
<sequence length="85" mass="9541">MLKIDMEGTYDEVNNLLERKPNYHKEMLQLMSLLEEVGDKKLLLSDAISAVTATTIDAAYEKGFQEGMRFLLSNAMGSREGLVTL</sequence>
<protein>
    <submittedName>
        <fullName evidence="1">Uncharacterized protein</fullName>
    </submittedName>
</protein>
<comment type="caution">
    <text evidence="1">The sequence shown here is derived from an EMBL/GenBank/DDBJ whole genome shotgun (WGS) entry which is preliminary data.</text>
</comment>
<evidence type="ECO:0000313" key="2">
    <source>
        <dbReference type="Proteomes" id="UP000553059"/>
    </source>
</evidence>
<evidence type="ECO:0000313" key="1">
    <source>
        <dbReference type="EMBL" id="HHY26419.1"/>
    </source>
</evidence>
<dbReference type="EMBL" id="DUTF01000150">
    <property type="protein sequence ID" value="HHY26419.1"/>
    <property type="molecule type" value="Genomic_DNA"/>
</dbReference>
<name>A0A7C7D914_9FIRM</name>
<reference evidence="1 2" key="1">
    <citation type="journal article" date="2020" name="Biotechnol. Biofuels">
        <title>New insights from the biogas microbiome by comprehensive genome-resolved metagenomics of nearly 1600 species originating from multiple anaerobic digesters.</title>
        <authorList>
            <person name="Campanaro S."/>
            <person name="Treu L."/>
            <person name="Rodriguez-R L.M."/>
            <person name="Kovalovszki A."/>
            <person name="Ziels R.M."/>
            <person name="Maus I."/>
            <person name="Zhu X."/>
            <person name="Kougias P.G."/>
            <person name="Basile A."/>
            <person name="Luo G."/>
            <person name="Schluter A."/>
            <person name="Konstantinidis K.T."/>
            <person name="Angelidaki I."/>
        </authorList>
    </citation>
    <scope>NUCLEOTIDE SEQUENCE [LARGE SCALE GENOMIC DNA]</scope>
    <source>
        <strain evidence="1">AS05jafATM_4</strain>
    </source>
</reference>